<keyword evidence="13" id="KW-1185">Reference proteome</keyword>
<sequence>MAKEHNLFPQIPEQIGGIGELAYNLWWGWHPSARMLYKTLSRPEWKESVHNPVKLLRELPVEVFLAAANDPEYTSHYSAIMDRFRSDMEENGGWFSTQYTSSCCLPIAFFSAEYGLHRSLPFYAGGLGFLAGDYLKECSDLNIPLVGVGFMYPEGYILQRIREDGWQLNFDDILDRDSAPITRVLDKDGKQLIIEVPFIQPPIHVAVWKVMVGRIPLYLMDTDISENDPWNRSISSHLYSGDSEQRLRQEIVLGIGGTAMLNVLGIRYSIAHLNEGHPAFVLLERIREKVAENMSYSEASEYVRNTTIFTTHTPVPAGTDIFSYPLMEKYFNGYYSLLGLDRETFFKLGIHPEKPESGFNMTAFALRLSRYHNAVSKRHGEVSRHMWKSLWPDTPETEVPIRYITNGIHVPTWIEPKMEQLLDRYLGKDWKMHHDEPSRWDLIDTIPDEVLWQTHYWLKVKLLNRICENVRTEWANREISSSVVMAEGILLDPSYLTLGFSRRFASYKRADLIFTNLERLKDLINDRWKPIQIIFAGKAHPNDDQGKQILQRVFNYARNSDMGGRIAFVENYDEQLAQYLVHGVDVWLNNPLPPMEACGTSGMKASLNGVPHMSIPDGWWIEGYNGKNGWTFGKEVGENRDKADAEAMYDLLKNTIVPLYYEVDGQGIPHGWVHVMKEAMKSVGPVFSSRRMVKEYVQKFYLEALNHVH</sequence>
<evidence type="ECO:0000256" key="2">
    <source>
        <dbReference type="ARBA" id="ARBA00001933"/>
    </source>
</evidence>
<comment type="cofactor">
    <cofactor evidence="2">
        <name>pyridoxal 5'-phosphate</name>
        <dbReference type="ChEBI" id="CHEBI:597326"/>
    </cofactor>
</comment>
<keyword evidence="5" id="KW-0021">Allosteric enzyme</keyword>
<evidence type="ECO:0000256" key="10">
    <source>
        <dbReference type="PIRSR" id="PIRSR000460-1"/>
    </source>
</evidence>
<dbReference type="NCBIfam" id="TIGR02094">
    <property type="entry name" value="more_P_ylases"/>
    <property type="match status" value="1"/>
</dbReference>
<dbReference type="InterPro" id="IPR011834">
    <property type="entry name" value="Agluc_phsphrylas"/>
</dbReference>
<dbReference type="PANTHER" id="PTHR42655:SF1">
    <property type="entry name" value="GLYCOGEN PHOSPHORYLASE"/>
    <property type="match status" value="1"/>
</dbReference>
<reference evidence="12 13" key="1">
    <citation type="submission" date="2018-05" db="EMBL/GenBank/DDBJ databases">
        <title>Draft genome of Methanospirillum lacunae Ki8-1.</title>
        <authorList>
            <person name="Dueholm M.S."/>
            <person name="Nielsen P.H."/>
            <person name="Bakmann L.F."/>
            <person name="Otzen D.E."/>
        </authorList>
    </citation>
    <scope>NUCLEOTIDE SEQUENCE [LARGE SCALE GENOMIC DNA]</scope>
    <source>
        <strain evidence="12 13">Ki8-1</strain>
    </source>
</reference>
<dbReference type="AlphaFoldDB" id="A0A2V2MNI7"/>
<dbReference type="OrthoDB" id="17863at2157"/>
<dbReference type="Proteomes" id="UP000245657">
    <property type="component" value="Unassembled WGS sequence"/>
</dbReference>
<protein>
    <recommendedName>
        <fullName evidence="4">glycogen phosphorylase</fullName>
        <ecNumber evidence="4">2.4.1.1</ecNumber>
    </recommendedName>
</protein>
<keyword evidence="8 10" id="KW-0663">Pyridoxal phosphate</keyword>
<comment type="caution">
    <text evidence="12">The sequence shown here is derived from an EMBL/GenBank/DDBJ whole genome shotgun (WGS) entry which is preliminary data.</text>
</comment>
<dbReference type="PANTHER" id="PTHR42655">
    <property type="entry name" value="GLYCOGEN PHOSPHORYLASE"/>
    <property type="match status" value="1"/>
</dbReference>
<evidence type="ECO:0000256" key="1">
    <source>
        <dbReference type="ARBA" id="ARBA00001275"/>
    </source>
</evidence>
<evidence type="ECO:0000313" key="12">
    <source>
        <dbReference type="EMBL" id="PWR69804.1"/>
    </source>
</evidence>
<dbReference type="Pfam" id="PF11897">
    <property type="entry name" value="DUF3417"/>
    <property type="match status" value="1"/>
</dbReference>
<keyword evidence="7" id="KW-0808">Transferase</keyword>
<dbReference type="InterPro" id="IPR035090">
    <property type="entry name" value="Pyridoxal_P_attach_site"/>
</dbReference>
<dbReference type="GO" id="GO:0008184">
    <property type="term" value="F:glycogen phosphorylase activity"/>
    <property type="evidence" value="ECO:0007669"/>
    <property type="project" value="InterPro"/>
</dbReference>
<evidence type="ECO:0000256" key="8">
    <source>
        <dbReference type="ARBA" id="ARBA00022898"/>
    </source>
</evidence>
<evidence type="ECO:0000256" key="5">
    <source>
        <dbReference type="ARBA" id="ARBA00022533"/>
    </source>
</evidence>
<evidence type="ECO:0000256" key="6">
    <source>
        <dbReference type="ARBA" id="ARBA00022676"/>
    </source>
</evidence>
<evidence type="ECO:0000256" key="3">
    <source>
        <dbReference type="ARBA" id="ARBA00006047"/>
    </source>
</evidence>
<accession>A0A2V2MNI7</accession>
<organism evidence="12 13">
    <name type="scientific">Methanospirillum lacunae</name>
    <dbReference type="NCBI Taxonomy" id="668570"/>
    <lineage>
        <taxon>Archaea</taxon>
        <taxon>Methanobacteriati</taxon>
        <taxon>Methanobacteriota</taxon>
        <taxon>Stenosarchaea group</taxon>
        <taxon>Methanomicrobia</taxon>
        <taxon>Methanomicrobiales</taxon>
        <taxon>Methanospirillaceae</taxon>
        <taxon>Methanospirillum</taxon>
    </lineage>
</organism>
<dbReference type="Gene3D" id="3.40.50.2000">
    <property type="entry name" value="Glycogen Phosphorylase B"/>
    <property type="match status" value="3"/>
</dbReference>
<dbReference type="EMBL" id="QGMY01000018">
    <property type="protein sequence ID" value="PWR69804.1"/>
    <property type="molecule type" value="Genomic_DNA"/>
</dbReference>
<feature type="modified residue" description="N6-(pyridoxal phosphate)lysine" evidence="10">
    <location>
        <position position="604"/>
    </location>
</feature>
<dbReference type="InterPro" id="IPR052182">
    <property type="entry name" value="Glycogen/Maltodextrin_Phosph"/>
</dbReference>
<dbReference type="PIRSF" id="PIRSF000460">
    <property type="entry name" value="Pprylas_GlgP"/>
    <property type="match status" value="1"/>
</dbReference>
<dbReference type="InterPro" id="IPR000811">
    <property type="entry name" value="Glyco_trans_35"/>
</dbReference>
<dbReference type="GO" id="GO:0030170">
    <property type="term" value="F:pyridoxal phosphate binding"/>
    <property type="evidence" value="ECO:0007669"/>
    <property type="project" value="InterPro"/>
</dbReference>
<gene>
    <name evidence="12" type="ORF">DK846_16645</name>
</gene>
<dbReference type="Pfam" id="PF00343">
    <property type="entry name" value="Phosphorylase"/>
    <property type="match status" value="1"/>
</dbReference>
<dbReference type="InterPro" id="IPR024517">
    <property type="entry name" value="Glycogen_phosphorylase_DUF3417"/>
</dbReference>
<comment type="similarity">
    <text evidence="3">Belongs to the glycogen phosphorylase family.</text>
</comment>
<evidence type="ECO:0000256" key="4">
    <source>
        <dbReference type="ARBA" id="ARBA00012591"/>
    </source>
</evidence>
<evidence type="ECO:0000256" key="7">
    <source>
        <dbReference type="ARBA" id="ARBA00022679"/>
    </source>
</evidence>
<keyword evidence="6" id="KW-0328">Glycosyltransferase</keyword>
<evidence type="ECO:0000256" key="9">
    <source>
        <dbReference type="ARBA" id="ARBA00023277"/>
    </source>
</evidence>
<evidence type="ECO:0000259" key="11">
    <source>
        <dbReference type="Pfam" id="PF11897"/>
    </source>
</evidence>
<feature type="domain" description="DUF3417" evidence="11">
    <location>
        <begin position="11"/>
        <end position="120"/>
    </location>
</feature>
<dbReference type="SUPFAM" id="SSF53756">
    <property type="entry name" value="UDP-Glycosyltransferase/glycogen phosphorylase"/>
    <property type="match status" value="1"/>
</dbReference>
<proteinExistence type="inferred from homology"/>
<comment type="catalytic activity">
    <reaction evidence="1">
        <text>[(1-&gt;4)-alpha-D-glucosyl](n) + phosphate = [(1-&gt;4)-alpha-D-glucosyl](n-1) + alpha-D-glucose 1-phosphate</text>
        <dbReference type="Rhea" id="RHEA:41732"/>
        <dbReference type="Rhea" id="RHEA-COMP:9584"/>
        <dbReference type="Rhea" id="RHEA-COMP:9586"/>
        <dbReference type="ChEBI" id="CHEBI:15444"/>
        <dbReference type="ChEBI" id="CHEBI:43474"/>
        <dbReference type="ChEBI" id="CHEBI:58601"/>
        <dbReference type="EC" id="2.4.1.1"/>
    </reaction>
</comment>
<dbReference type="EC" id="2.4.1.1" evidence="4"/>
<keyword evidence="9" id="KW-0119">Carbohydrate metabolism</keyword>
<dbReference type="GO" id="GO:0005975">
    <property type="term" value="P:carbohydrate metabolic process"/>
    <property type="evidence" value="ECO:0007669"/>
    <property type="project" value="InterPro"/>
</dbReference>
<evidence type="ECO:0000313" key="13">
    <source>
        <dbReference type="Proteomes" id="UP000245657"/>
    </source>
</evidence>
<name>A0A2V2MNI7_9EURY</name>
<dbReference type="PROSITE" id="PS00102">
    <property type="entry name" value="PHOSPHORYLASE"/>
    <property type="match status" value="1"/>
</dbReference>